<reference evidence="3" key="1">
    <citation type="journal article" date="2019" name="Curr. Biol.">
        <title>Genome Sequence of Striga asiatica Provides Insight into the Evolution of Plant Parasitism.</title>
        <authorList>
            <person name="Yoshida S."/>
            <person name="Kim S."/>
            <person name="Wafula E.K."/>
            <person name="Tanskanen J."/>
            <person name="Kim Y.M."/>
            <person name="Honaas L."/>
            <person name="Yang Z."/>
            <person name="Spallek T."/>
            <person name="Conn C.E."/>
            <person name="Ichihashi Y."/>
            <person name="Cheong K."/>
            <person name="Cui S."/>
            <person name="Der J.P."/>
            <person name="Gundlach H."/>
            <person name="Jiao Y."/>
            <person name="Hori C."/>
            <person name="Ishida J.K."/>
            <person name="Kasahara H."/>
            <person name="Kiba T."/>
            <person name="Kim M.S."/>
            <person name="Koo N."/>
            <person name="Laohavisit A."/>
            <person name="Lee Y.H."/>
            <person name="Lumba S."/>
            <person name="McCourt P."/>
            <person name="Mortimer J.C."/>
            <person name="Mutuku J.M."/>
            <person name="Nomura T."/>
            <person name="Sasaki-Sekimoto Y."/>
            <person name="Seto Y."/>
            <person name="Wang Y."/>
            <person name="Wakatake T."/>
            <person name="Sakakibara H."/>
            <person name="Demura T."/>
            <person name="Yamaguchi S."/>
            <person name="Yoneyama K."/>
            <person name="Manabe R.I."/>
            <person name="Nelson D.C."/>
            <person name="Schulman A.H."/>
            <person name="Timko M.P."/>
            <person name="dePamphilis C.W."/>
            <person name="Choi D."/>
            <person name="Shirasu K."/>
        </authorList>
    </citation>
    <scope>NUCLEOTIDE SEQUENCE [LARGE SCALE GENOMIC DNA]</scope>
    <source>
        <strain evidence="3">cv. UVA1</strain>
    </source>
</reference>
<evidence type="ECO:0000256" key="1">
    <source>
        <dbReference type="SAM" id="SignalP"/>
    </source>
</evidence>
<keyword evidence="3" id="KW-1185">Reference proteome</keyword>
<evidence type="ECO:0000313" key="2">
    <source>
        <dbReference type="EMBL" id="GER39103.1"/>
    </source>
</evidence>
<feature type="signal peptide" evidence="1">
    <location>
        <begin position="1"/>
        <end position="25"/>
    </location>
</feature>
<organism evidence="2 3">
    <name type="scientific">Striga asiatica</name>
    <name type="common">Asiatic witchweed</name>
    <name type="synonym">Buchnera asiatica</name>
    <dbReference type="NCBI Taxonomy" id="4170"/>
    <lineage>
        <taxon>Eukaryota</taxon>
        <taxon>Viridiplantae</taxon>
        <taxon>Streptophyta</taxon>
        <taxon>Embryophyta</taxon>
        <taxon>Tracheophyta</taxon>
        <taxon>Spermatophyta</taxon>
        <taxon>Magnoliopsida</taxon>
        <taxon>eudicotyledons</taxon>
        <taxon>Gunneridae</taxon>
        <taxon>Pentapetalae</taxon>
        <taxon>asterids</taxon>
        <taxon>lamiids</taxon>
        <taxon>Lamiales</taxon>
        <taxon>Orobanchaceae</taxon>
        <taxon>Buchnereae</taxon>
        <taxon>Striga</taxon>
    </lineage>
</organism>
<dbReference type="AlphaFoldDB" id="A0A5A7Q1T0"/>
<feature type="chain" id="PRO_5023011763" evidence="1">
    <location>
        <begin position="26"/>
        <end position="108"/>
    </location>
</feature>
<name>A0A5A7Q1T0_STRAF</name>
<gene>
    <name evidence="2" type="ORF">STAS_15727</name>
</gene>
<dbReference type="EMBL" id="BKCP01005572">
    <property type="protein sequence ID" value="GER39103.1"/>
    <property type="molecule type" value="Genomic_DNA"/>
</dbReference>
<comment type="caution">
    <text evidence="2">The sequence shown here is derived from an EMBL/GenBank/DDBJ whole genome shotgun (WGS) entry which is preliminary data.</text>
</comment>
<keyword evidence="1" id="KW-0732">Signal</keyword>
<sequence>MGQETGHSAILFSCPFLLLYGSFRAKDQKKEIGQHSPKALAGLNWLTTRCTSLEPIPYAHPEGELPKVLSSYRSFIPRSWYFCKALILASQISYKRKKSFEVLTYEMT</sequence>
<proteinExistence type="predicted"/>
<accession>A0A5A7Q1T0</accession>
<dbReference type="Proteomes" id="UP000325081">
    <property type="component" value="Unassembled WGS sequence"/>
</dbReference>
<protein>
    <submittedName>
        <fullName evidence="2">7-cyano-7-deazaguanine synthase</fullName>
    </submittedName>
</protein>
<evidence type="ECO:0000313" key="3">
    <source>
        <dbReference type="Proteomes" id="UP000325081"/>
    </source>
</evidence>